<comment type="caution">
    <text evidence="2">The sequence shown here is derived from an EMBL/GenBank/DDBJ whole genome shotgun (WGS) entry which is preliminary data.</text>
</comment>
<feature type="transmembrane region" description="Helical" evidence="1">
    <location>
        <begin position="44"/>
        <end position="67"/>
    </location>
</feature>
<name>A0AAJ0DNT8_9PEZI</name>
<keyword evidence="3" id="KW-1185">Reference proteome</keyword>
<reference evidence="2" key="1">
    <citation type="submission" date="2023-04" db="EMBL/GenBank/DDBJ databases">
        <title>Black Yeasts Isolated from many extreme environments.</title>
        <authorList>
            <person name="Coleine C."/>
            <person name="Stajich J.E."/>
            <person name="Selbmann L."/>
        </authorList>
    </citation>
    <scope>NUCLEOTIDE SEQUENCE</scope>
    <source>
        <strain evidence="2">CCFEE 5312</strain>
    </source>
</reference>
<evidence type="ECO:0000313" key="2">
    <source>
        <dbReference type="EMBL" id="KAK3054016.1"/>
    </source>
</evidence>
<feature type="transmembrane region" description="Helical" evidence="1">
    <location>
        <begin position="88"/>
        <end position="111"/>
    </location>
</feature>
<dbReference type="AlphaFoldDB" id="A0AAJ0DNT8"/>
<sequence>MHPHSFFSALSTLGTLGAGFTLSAVVQSRSTPNKAGFNPDTVATWAAISSVCFVLTVLVCQGCTQLFKFEHKIIIKGIDHDNHAIKHCLAALSLLLETQVLAAFLFLELVLTAHAPVVGWIGIAITSVLALVALYLWALQATRQWPVSR</sequence>
<accession>A0AAJ0DNT8</accession>
<keyword evidence="1" id="KW-0472">Membrane</keyword>
<dbReference type="Proteomes" id="UP001271007">
    <property type="component" value="Unassembled WGS sequence"/>
</dbReference>
<evidence type="ECO:0000313" key="3">
    <source>
        <dbReference type="Proteomes" id="UP001271007"/>
    </source>
</evidence>
<dbReference type="EMBL" id="JAWDJX010000013">
    <property type="protein sequence ID" value="KAK3054016.1"/>
    <property type="molecule type" value="Genomic_DNA"/>
</dbReference>
<feature type="transmembrane region" description="Helical" evidence="1">
    <location>
        <begin position="117"/>
        <end position="139"/>
    </location>
</feature>
<organism evidence="2 3">
    <name type="scientific">Extremus antarcticus</name>
    <dbReference type="NCBI Taxonomy" id="702011"/>
    <lineage>
        <taxon>Eukaryota</taxon>
        <taxon>Fungi</taxon>
        <taxon>Dikarya</taxon>
        <taxon>Ascomycota</taxon>
        <taxon>Pezizomycotina</taxon>
        <taxon>Dothideomycetes</taxon>
        <taxon>Dothideomycetidae</taxon>
        <taxon>Mycosphaerellales</taxon>
        <taxon>Extremaceae</taxon>
        <taxon>Extremus</taxon>
    </lineage>
</organism>
<keyword evidence="1" id="KW-0812">Transmembrane</keyword>
<evidence type="ECO:0000256" key="1">
    <source>
        <dbReference type="SAM" id="Phobius"/>
    </source>
</evidence>
<proteinExistence type="predicted"/>
<keyword evidence="1" id="KW-1133">Transmembrane helix</keyword>
<protein>
    <submittedName>
        <fullName evidence="2">Uncharacterized protein</fullName>
    </submittedName>
</protein>
<gene>
    <name evidence="2" type="ORF">LTR09_004792</name>
</gene>